<evidence type="ECO:0000313" key="1">
    <source>
        <dbReference type="EMBL" id="SHF14073.1"/>
    </source>
</evidence>
<proteinExistence type="predicted"/>
<dbReference type="Pfam" id="PF13585">
    <property type="entry name" value="CHU_C"/>
    <property type="match status" value="1"/>
</dbReference>
<dbReference type="NCBIfam" id="TIGR04131">
    <property type="entry name" value="Bac_Flav_CTERM"/>
    <property type="match status" value="1"/>
</dbReference>
<keyword evidence="2" id="KW-1185">Reference proteome</keyword>
<reference evidence="1 2" key="1">
    <citation type="submission" date="2016-11" db="EMBL/GenBank/DDBJ databases">
        <authorList>
            <person name="Jaros S."/>
            <person name="Januszkiewicz K."/>
            <person name="Wedrychowicz H."/>
        </authorList>
    </citation>
    <scope>NUCLEOTIDE SEQUENCE [LARGE SCALE GENOMIC DNA]</scope>
    <source>
        <strain evidence="1 2">DSM 18119</strain>
    </source>
</reference>
<dbReference type="InterPro" id="IPR026341">
    <property type="entry name" value="T9SS_type_B"/>
</dbReference>
<dbReference type="OrthoDB" id="631648at2"/>
<dbReference type="AlphaFoldDB" id="A0A1M4Z7M0"/>
<organism evidence="1 2">
    <name type="scientific">Flavisolibacter ginsengisoli DSM 18119</name>
    <dbReference type="NCBI Taxonomy" id="1121884"/>
    <lineage>
        <taxon>Bacteria</taxon>
        <taxon>Pseudomonadati</taxon>
        <taxon>Bacteroidota</taxon>
        <taxon>Chitinophagia</taxon>
        <taxon>Chitinophagales</taxon>
        <taxon>Chitinophagaceae</taxon>
        <taxon>Flavisolibacter</taxon>
    </lineage>
</organism>
<protein>
    <submittedName>
        <fullName evidence="1">Gliding motility-associated C-terminal domain-containing protein</fullName>
    </submittedName>
</protein>
<evidence type="ECO:0000313" key="2">
    <source>
        <dbReference type="Proteomes" id="UP000184048"/>
    </source>
</evidence>
<name>A0A1M4Z7M0_9BACT</name>
<dbReference type="STRING" id="1121884.SAMN02745131_01916"/>
<dbReference type="EMBL" id="FQUU01000006">
    <property type="protein sequence ID" value="SHF14073.1"/>
    <property type="molecule type" value="Genomic_DNA"/>
</dbReference>
<dbReference type="Proteomes" id="UP000184048">
    <property type="component" value="Unassembled WGS sequence"/>
</dbReference>
<accession>A0A1M4Z7M0</accession>
<sequence length="702" mass="78185">MLLSMSIKQKYIYYCQFILLLILPHLSISQQCISRYFSALYKATNWYIPIKAVSTPGKEIVAVGNTRNDHGYITRLSSQGSILFSKQYNPIYQNNTTYFKNLELNDVITLGDGLQVVAGTVIQDKYIYQAEYINRLGVLFKIDKFGNVIWSKKFESLNGTNNNGFELGITNVIEKSNGDLLVYLSSDYGKNYNAYGKLVCLTNNGQIKWSFLLANGLEGDLSDNRAITETKAHDIILAEIVYKKERQPQGPQVTAAYLHTISINAQGNLNWEKAFVLPTASEPASLVKINQLENGNLVLTANIVCKGIVDAQSLNRAVRIVFNSQGALLSTVSYNFPGENTIVRDVNNLAGSEQVYLLKNDNNSALAGLNSNGDITWKEGILDPVNGFPATCFTRVGTGFAVFMSSYQSLFTRLMLTSEYGFIKCGNTPVSLNTDAITFDAYTIKTNPGEPDPNRFAISDFPIKDGSFDLVGTIDCKENVSCCYNSIDTSLRTIRICEGEHYTLYDGTVVSTPGMFYENHQLPAGCDSIVYYNLEVIKNPSHLSLGEDQCLKGKESLFLNATGGYSNYRWMNQAQSTDSTFKVTRPGSYWVSVQNSCGEKTDTITVFEDCNLPILMPNAFSPGNDGRNDIFRLPSSNKNRFVSMQIFNRWGQLVFGSTDSNRGWDGKFHDQPQPPGVYIYYLQLRGLSGDVMNQKGTILLVR</sequence>
<gene>
    <name evidence="1" type="ORF">SAMN02745131_01916</name>
</gene>